<feature type="compositionally biased region" description="Low complexity" evidence="1">
    <location>
        <begin position="1577"/>
        <end position="1592"/>
    </location>
</feature>
<sequence>MASPNSGEYYVRSSYTPQQKSTISPYEEVIFPLSISKEERQQQYQTPVQHSTSNRNSRVRFSSDTKPVTPDDGSAVAMAPAVKPGKRNAKRRLFGPVNDDHTAFSPVDDLYKAPEISSVPLDSRVTLYDKGWYTTTSSSSATRALSPTNFFVGCCKPPRRTLVSERLLRNRQSLPSSSEYSIIKRAEIEPHPIRYFVEVYHSGKPQIETKRKQRFMARKDVDFVNPNELNRDYYNFPKDVCYDWDRTECSRDPEPLPLKQFSTIYWFGGNSKQGNAKPVGIKGQNIIVSSDVQQGEGERIIITEASTSQQSAATKEEEPRVVQIIEEKPVITVRQEEGKTVTTIETTTVITTTENFESGLSEVIKEESLPIQSSTPLHIESVQDIAPIPPIESEQVTVIETTPKSEELDAVPIKKYSNVYHSGTSLENTSPMEWVKKKRGILFIKKSSATKSRTSSSTVEEPQPSTSKETTPESLLGKRKKSSSAEPIVAKIAHEVSERARTFSMSKHYPEVSKPYEGQLKEIHRNPEAPSANLFDCVSFVEKESITDEPKTKKAKPSRAARFCLACVGGNRQRGTERKASKEIESSQDPRLTTEGGIHVEDVYTYEPTKVTEIHETVETVTKTEKKKYDKIPEVIVTHDLSLIPATSEEEIQQTLPLQIEVEQSDLSQHVETITAGPSYHVVEEDTKTTKSTTIPPTPTPSEATNVEEYTRETSVHKTNPQKATELSGYPSVIEAYRSEVDISNKNDEAPHENQIEEVPISTQIEENEKRWDSSVTREHQTVKKEKLVSSAASAPQTFTEKTAKEETVPKKTISKRTKMLAEKKHYPLIGTSSEGHVSELQRKEDFKESNLFDTISFISDSDDSGLGADSGSKRKSGGLICIPKSKKSNKTKTSEIEKINYTEVQAKRNKKVKRARLFSFSKDYPEIGGEIYESELNELKPIQEAKFTNLFDKINFAPDEQSVEIVKQENVTKSKSTGLWCMPTGKKQKRTTSVTSIKVEEESVKNKIIEKAETYSLSKYYPEVGVTYEGELSEITPAKDSAQTNIFDSINFLPKEDKIEILETEKQQPDTIVKEKSKSSGLWCGPTSKKRTTSITSEESIKKGTLNALQIARNKAVEKARTFSFSKDYPEIGGEIYEGELNELAPVKQPQFTNLFDEIDFASDEKSVKIKVVEQQKQLKPKKDTNLICMKKSKRKISESSSVSSLFLQDHKNLNAMQIARNKIVRRTRYFSTSKHYPEIRVPTQEGELIELKPVEQAQFTNLFDEIDFASDEENVIVKTTEVEKSVVPSSNKLGLCVSFKTSKRYPESEEPYTGIVHDTSLKQEVESADLFKCINFASSNEQQREEEEDKVGRMQSEERQPRKQMATLYFRRNTKQFEGYPLISEAYAGEVINLLRRPELETTNLFDCVSFASESDDEIPISQSSNARDSSKKGSPDEPKKKQLRLFGKTRRSTSDKELDLTLYPKTESYSGPLDETTKANEMNRENLRKYITIYHSGYSQPFSRHRFIREKHEGVEEIGEAPADYEIAHFTAEETTPLAPMSELEGLPLRSYSKYPIVSISESPRDMKRKFSKSKIIPESSSESSSQSESETDTVPSLKPSKKKENEGFLSFFRNRLSAKQQQRKRTGYEGLMDKFAGTYDITPKGNEMLDQPILEHVLVYHNGNSTQQPIDSGFEDGANASETERAGTFKRTGKLFFDKFKLSRDSGDKTTTEEIDKSESLEPKRMILTGYENLNTEPFLGLHSSTVYKNEIGQQPLTSTIDSIPTVYFYEGDATLSPVPTETTVETKVSTLERIIKSKKQKKDSNFAYEFLSIEGPTVDTDKKDEINNLPIGEHVTVYHCGRSDVPTAEVPPEVYVYEKEPISESLQSLTAAQVAEPQGSQIEHVTLVKKTTKRESLKPYPEPFTYEGPIESLERLSEAGNENLNEYVNIYHSGLSTDTSTITKKLVKQESKTEKQPRRSILGQYSFDTTPYEGAIEETSVKKELEHLPLQEHAFMYHAGISEVQNLEDLEDREKQVRELSLVQRIMAMFKKRELQGYPSMGEEYIGPMGETNRAEDVEKSEIKNITNIYHSGYSYDPKTSKLTLKRFAPKRRFRLNMNDYPKDSAPIDAVIYDLHATEDIPKTPSPVTLPPESLIFDGSPKERQQSKWYRFWFLRRRGEPQSGSSGLEPSMPIIVESMSHRITDTSASIIMGTTDRSLFTKGHWPVTDIDVDVMLKTITKCHCECEALIIEKSFETGIGGSIQLQQHRHHQKQTLNDTSFRMDNNCIMQTSNGTWLAKVTKKISTQMEQKTDCIEVSKKAELYEKEEKNELNDEVLQPSTSVVKEKEVEGEDEIEVSRNSNSYYSKWDCEPPYLWSSDTYNNLEELIDDDELNIISKESGELPLTHEKKELEFINSSVRDSEMFASIRRRLSERKSLAAEKESKFVFN</sequence>
<feature type="region of interest" description="Disordered" evidence="1">
    <location>
        <begin position="1571"/>
        <end position="1605"/>
    </location>
</feature>
<protein>
    <submittedName>
        <fullName evidence="3">Uncharacterized protein</fullName>
    </submittedName>
</protein>
<organism evidence="2 3">
    <name type="scientific">Panagrolaimus davidi</name>
    <dbReference type="NCBI Taxonomy" id="227884"/>
    <lineage>
        <taxon>Eukaryota</taxon>
        <taxon>Metazoa</taxon>
        <taxon>Ecdysozoa</taxon>
        <taxon>Nematoda</taxon>
        <taxon>Chromadorea</taxon>
        <taxon>Rhabditida</taxon>
        <taxon>Tylenchina</taxon>
        <taxon>Panagrolaimomorpha</taxon>
        <taxon>Panagrolaimoidea</taxon>
        <taxon>Panagrolaimidae</taxon>
        <taxon>Panagrolaimus</taxon>
    </lineage>
</organism>
<evidence type="ECO:0000313" key="3">
    <source>
        <dbReference type="WBParaSite" id="PDA_v2.g16591.t1"/>
    </source>
</evidence>
<evidence type="ECO:0000313" key="2">
    <source>
        <dbReference type="Proteomes" id="UP000887578"/>
    </source>
</evidence>
<feature type="compositionally biased region" description="Basic residues" evidence="1">
    <location>
        <begin position="1444"/>
        <end position="1454"/>
    </location>
</feature>
<reference evidence="3" key="1">
    <citation type="submission" date="2022-11" db="UniProtKB">
        <authorList>
            <consortium name="WormBaseParasite"/>
        </authorList>
    </citation>
    <scope>IDENTIFICATION</scope>
</reference>
<feature type="compositionally biased region" description="Polar residues" evidence="1">
    <location>
        <begin position="42"/>
        <end position="66"/>
    </location>
</feature>
<feature type="region of interest" description="Disordered" evidence="1">
    <location>
        <begin position="685"/>
        <end position="705"/>
    </location>
</feature>
<feature type="region of interest" description="Disordered" evidence="1">
    <location>
        <begin position="1"/>
        <end position="22"/>
    </location>
</feature>
<feature type="compositionally biased region" description="Polar residues" evidence="1">
    <location>
        <begin position="459"/>
        <end position="473"/>
    </location>
</feature>
<feature type="region of interest" description="Disordered" evidence="1">
    <location>
        <begin position="1419"/>
        <end position="1463"/>
    </location>
</feature>
<feature type="region of interest" description="Disordered" evidence="1">
    <location>
        <begin position="452"/>
        <end position="486"/>
    </location>
</feature>
<feature type="compositionally biased region" description="Polar residues" evidence="1">
    <location>
        <begin position="13"/>
        <end position="22"/>
    </location>
</feature>
<feature type="region of interest" description="Disordered" evidence="1">
    <location>
        <begin position="864"/>
        <end position="887"/>
    </location>
</feature>
<feature type="compositionally biased region" description="Basic and acidic residues" evidence="1">
    <location>
        <begin position="1431"/>
        <end position="1443"/>
    </location>
</feature>
<feature type="region of interest" description="Disordered" evidence="1">
    <location>
        <begin position="39"/>
        <end position="75"/>
    </location>
</feature>
<feature type="compositionally biased region" description="Polar residues" evidence="1">
    <location>
        <begin position="791"/>
        <end position="801"/>
    </location>
</feature>
<keyword evidence="2" id="KW-1185">Reference proteome</keyword>
<feature type="region of interest" description="Disordered" evidence="1">
    <location>
        <begin position="1343"/>
        <end position="1365"/>
    </location>
</feature>
<dbReference type="Proteomes" id="UP000887578">
    <property type="component" value="Unplaced"/>
</dbReference>
<dbReference type="WBParaSite" id="PDA_v2.g16591.t1">
    <property type="protein sequence ID" value="PDA_v2.g16591.t1"/>
    <property type="gene ID" value="PDA_v2.g16591"/>
</dbReference>
<feature type="compositionally biased region" description="Basic and acidic residues" evidence="1">
    <location>
        <begin position="769"/>
        <end position="788"/>
    </location>
</feature>
<feature type="compositionally biased region" description="Basic and acidic residues" evidence="1">
    <location>
        <begin position="1352"/>
        <end position="1363"/>
    </location>
</feature>
<evidence type="ECO:0000256" key="1">
    <source>
        <dbReference type="SAM" id="MobiDB-lite"/>
    </source>
</evidence>
<accession>A0A914PEG7</accession>
<proteinExistence type="predicted"/>
<feature type="region of interest" description="Disordered" evidence="1">
    <location>
        <begin position="769"/>
        <end position="814"/>
    </location>
</feature>
<name>A0A914PEG7_9BILA</name>